<accession>A0ACC2K0Q5</accession>
<protein>
    <submittedName>
        <fullName evidence="1">Uncharacterized protein</fullName>
    </submittedName>
</protein>
<dbReference type="Proteomes" id="UP001153332">
    <property type="component" value="Unassembled WGS sequence"/>
</dbReference>
<sequence>MSGQARLPSYEELRRAGPPLPNHTPEADRIFWTLNGPLHSAVWIVSHGLLKPYAQGTDESNLTWHPISQCPLTEPKISSITVTVDTIDSWEDDWLDIHRRHTDPPDPKFNDPDSGEGWRYGPLPDYDSDRDGVPPFEHRPVHLLECCGTPRPRGKTSTIVVKASPGNEFITIHDYLSTIHPFLLASRADLLEIVNLWDEGDRPAETKLMVMHDGLVGLMILLEDDDSAWWRCHERRTRPSSLVDDN</sequence>
<name>A0ACC2K0Q5_9PEZI</name>
<reference evidence="1" key="1">
    <citation type="submission" date="2022-12" db="EMBL/GenBank/DDBJ databases">
        <title>Genome Sequence of Lasiodiplodia mahajangana.</title>
        <authorList>
            <person name="Buettner E."/>
        </authorList>
    </citation>
    <scope>NUCLEOTIDE SEQUENCE</scope>
    <source>
        <strain evidence="1">VT137</strain>
    </source>
</reference>
<comment type="caution">
    <text evidence="1">The sequence shown here is derived from an EMBL/GenBank/DDBJ whole genome shotgun (WGS) entry which is preliminary data.</text>
</comment>
<organism evidence="1 2">
    <name type="scientific">Lasiodiplodia mahajangana</name>
    <dbReference type="NCBI Taxonomy" id="1108764"/>
    <lineage>
        <taxon>Eukaryota</taxon>
        <taxon>Fungi</taxon>
        <taxon>Dikarya</taxon>
        <taxon>Ascomycota</taxon>
        <taxon>Pezizomycotina</taxon>
        <taxon>Dothideomycetes</taxon>
        <taxon>Dothideomycetes incertae sedis</taxon>
        <taxon>Botryosphaeriales</taxon>
        <taxon>Botryosphaeriaceae</taxon>
        <taxon>Lasiodiplodia</taxon>
    </lineage>
</organism>
<keyword evidence="2" id="KW-1185">Reference proteome</keyword>
<evidence type="ECO:0000313" key="2">
    <source>
        <dbReference type="Proteomes" id="UP001153332"/>
    </source>
</evidence>
<gene>
    <name evidence="1" type="ORF">O1611_g495</name>
</gene>
<dbReference type="EMBL" id="JAPUUL010000042">
    <property type="protein sequence ID" value="KAJ8133134.1"/>
    <property type="molecule type" value="Genomic_DNA"/>
</dbReference>
<proteinExistence type="predicted"/>
<evidence type="ECO:0000313" key="1">
    <source>
        <dbReference type="EMBL" id="KAJ8133134.1"/>
    </source>
</evidence>